<reference evidence="2" key="1">
    <citation type="submission" date="2014-09" db="EMBL/GenBank/DDBJ databases">
        <authorList>
            <person name="Mudge J."/>
            <person name="Ramaraj T."/>
            <person name="Lindquist I.E."/>
            <person name="Bharti A.K."/>
            <person name="Sundararajan A."/>
            <person name="Cameron C.T."/>
            <person name="Woodward J.E."/>
            <person name="May G.D."/>
            <person name="Brubaker C."/>
            <person name="Broadhvest J."/>
            <person name="Wilkins T.A."/>
        </authorList>
    </citation>
    <scope>NUCLEOTIDE SEQUENCE</scope>
    <source>
        <strain evidence="2">cv. AKA8401</strain>
    </source>
</reference>
<keyword evidence="2" id="KW-1185">Reference proteome</keyword>
<organism evidence="1 2">
    <name type="scientific">Gossypium arboreum</name>
    <name type="common">Tree cotton</name>
    <name type="synonym">Gossypium nanking</name>
    <dbReference type="NCBI Taxonomy" id="29729"/>
    <lineage>
        <taxon>Eukaryota</taxon>
        <taxon>Viridiplantae</taxon>
        <taxon>Streptophyta</taxon>
        <taxon>Embryophyta</taxon>
        <taxon>Tracheophyta</taxon>
        <taxon>Spermatophyta</taxon>
        <taxon>Magnoliopsida</taxon>
        <taxon>eudicotyledons</taxon>
        <taxon>Gunneridae</taxon>
        <taxon>Pentapetalae</taxon>
        <taxon>rosids</taxon>
        <taxon>malvids</taxon>
        <taxon>Malvales</taxon>
        <taxon>Malvaceae</taxon>
        <taxon>Malvoideae</taxon>
        <taxon>Gossypium</taxon>
    </lineage>
</organism>
<dbReference type="EMBL" id="KN400694">
    <property type="protein sequence ID" value="KHG14012.1"/>
    <property type="molecule type" value="Genomic_DNA"/>
</dbReference>
<gene>
    <name evidence="1" type="ORF">F383_19425</name>
</gene>
<accession>A0A0B0NMX5</accession>
<protein>
    <submittedName>
        <fullName evidence="1">Uncharacterized protein</fullName>
    </submittedName>
</protein>
<evidence type="ECO:0000313" key="1">
    <source>
        <dbReference type="EMBL" id="KHG14012.1"/>
    </source>
</evidence>
<proteinExistence type="predicted"/>
<dbReference type="AlphaFoldDB" id="A0A0B0NMX5"/>
<sequence>MSVDIRDFYCKFRARGSLSKSSTLS</sequence>
<evidence type="ECO:0000313" key="2">
    <source>
        <dbReference type="Proteomes" id="UP000032142"/>
    </source>
</evidence>
<dbReference type="Proteomes" id="UP000032142">
    <property type="component" value="Unassembled WGS sequence"/>
</dbReference>
<name>A0A0B0NMX5_GOSAR</name>